<reference evidence="1" key="1">
    <citation type="journal article" date="2019" name="bioRxiv">
        <title>The Genome of the Zebra Mussel, Dreissena polymorpha: A Resource for Invasive Species Research.</title>
        <authorList>
            <person name="McCartney M.A."/>
            <person name="Auch B."/>
            <person name="Kono T."/>
            <person name="Mallez S."/>
            <person name="Zhang Y."/>
            <person name="Obille A."/>
            <person name="Becker A."/>
            <person name="Abrahante J.E."/>
            <person name="Garbe J."/>
            <person name="Badalamenti J.P."/>
            <person name="Herman A."/>
            <person name="Mangelson H."/>
            <person name="Liachko I."/>
            <person name="Sullivan S."/>
            <person name="Sone E.D."/>
            <person name="Koren S."/>
            <person name="Silverstein K.A.T."/>
            <person name="Beckman K.B."/>
            <person name="Gohl D.M."/>
        </authorList>
    </citation>
    <scope>NUCLEOTIDE SEQUENCE</scope>
    <source>
        <strain evidence="1">Duluth1</strain>
        <tissue evidence="1">Whole animal</tissue>
    </source>
</reference>
<keyword evidence="2" id="KW-1185">Reference proteome</keyword>
<accession>A0A9D4N1I1</accession>
<comment type="caution">
    <text evidence="1">The sequence shown here is derived from an EMBL/GenBank/DDBJ whole genome shotgun (WGS) entry which is preliminary data.</text>
</comment>
<organism evidence="1 2">
    <name type="scientific">Dreissena polymorpha</name>
    <name type="common">Zebra mussel</name>
    <name type="synonym">Mytilus polymorpha</name>
    <dbReference type="NCBI Taxonomy" id="45954"/>
    <lineage>
        <taxon>Eukaryota</taxon>
        <taxon>Metazoa</taxon>
        <taxon>Spiralia</taxon>
        <taxon>Lophotrochozoa</taxon>
        <taxon>Mollusca</taxon>
        <taxon>Bivalvia</taxon>
        <taxon>Autobranchia</taxon>
        <taxon>Heteroconchia</taxon>
        <taxon>Euheterodonta</taxon>
        <taxon>Imparidentia</taxon>
        <taxon>Neoheterodontei</taxon>
        <taxon>Myida</taxon>
        <taxon>Dreissenoidea</taxon>
        <taxon>Dreissenidae</taxon>
        <taxon>Dreissena</taxon>
    </lineage>
</organism>
<dbReference type="EMBL" id="JAIWYP010000001">
    <property type="protein sequence ID" value="KAH3885574.1"/>
    <property type="molecule type" value="Genomic_DNA"/>
</dbReference>
<evidence type="ECO:0000313" key="2">
    <source>
        <dbReference type="Proteomes" id="UP000828390"/>
    </source>
</evidence>
<evidence type="ECO:0000313" key="1">
    <source>
        <dbReference type="EMBL" id="KAH3885574.1"/>
    </source>
</evidence>
<reference evidence="1" key="2">
    <citation type="submission" date="2020-11" db="EMBL/GenBank/DDBJ databases">
        <authorList>
            <person name="McCartney M.A."/>
            <person name="Auch B."/>
            <person name="Kono T."/>
            <person name="Mallez S."/>
            <person name="Becker A."/>
            <person name="Gohl D.M."/>
            <person name="Silverstein K.A.T."/>
            <person name="Koren S."/>
            <person name="Bechman K.B."/>
            <person name="Herman A."/>
            <person name="Abrahante J.E."/>
            <person name="Garbe J."/>
        </authorList>
    </citation>
    <scope>NUCLEOTIDE SEQUENCE</scope>
    <source>
        <strain evidence="1">Duluth1</strain>
        <tissue evidence="1">Whole animal</tissue>
    </source>
</reference>
<gene>
    <name evidence="1" type="ORF">DPMN_009569</name>
</gene>
<dbReference type="Proteomes" id="UP000828390">
    <property type="component" value="Unassembled WGS sequence"/>
</dbReference>
<dbReference type="AlphaFoldDB" id="A0A9D4N1I1"/>
<sequence length="66" mass="6965">MSATVTTFSHLSLRSERVLGVDGRSYVGALGVPADGCVCVRVVRLQVFWAVTNPGLSTRTGKAISN</sequence>
<proteinExistence type="predicted"/>
<name>A0A9D4N1I1_DREPO</name>
<protein>
    <submittedName>
        <fullName evidence="1">Uncharacterized protein</fullName>
    </submittedName>
</protein>